<evidence type="ECO:0000256" key="2">
    <source>
        <dbReference type="ARBA" id="ARBA00007193"/>
    </source>
</evidence>
<comment type="similarity">
    <text evidence="2 13">Belongs to the amiloride-sensitive sodium channel (TC 1.A.6) family.</text>
</comment>
<accession>A0A914XJI9</accession>
<organism evidence="15 16">
    <name type="scientific">Plectus sambesii</name>
    <dbReference type="NCBI Taxonomy" id="2011161"/>
    <lineage>
        <taxon>Eukaryota</taxon>
        <taxon>Metazoa</taxon>
        <taxon>Ecdysozoa</taxon>
        <taxon>Nematoda</taxon>
        <taxon>Chromadorea</taxon>
        <taxon>Plectida</taxon>
        <taxon>Plectina</taxon>
        <taxon>Plectoidea</taxon>
        <taxon>Plectidae</taxon>
        <taxon>Plectus</taxon>
    </lineage>
</organism>
<protein>
    <submittedName>
        <fullName evidence="16">Uncharacterized protein</fullName>
    </submittedName>
</protein>
<feature type="transmembrane region" description="Helical" evidence="14">
    <location>
        <begin position="790"/>
        <end position="809"/>
    </location>
</feature>
<keyword evidence="5 13" id="KW-0812">Transmembrane</keyword>
<dbReference type="GO" id="GO:0005886">
    <property type="term" value="C:plasma membrane"/>
    <property type="evidence" value="ECO:0007669"/>
    <property type="project" value="TreeGrafter"/>
</dbReference>
<dbReference type="Gene3D" id="1.10.287.770">
    <property type="entry name" value="YojJ-like"/>
    <property type="match status" value="1"/>
</dbReference>
<keyword evidence="12 13" id="KW-0407">Ion channel</keyword>
<evidence type="ECO:0000256" key="5">
    <source>
        <dbReference type="ARBA" id="ARBA00022692"/>
    </source>
</evidence>
<dbReference type="Pfam" id="PF00858">
    <property type="entry name" value="ASC"/>
    <property type="match status" value="2"/>
</dbReference>
<evidence type="ECO:0000313" key="16">
    <source>
        <dbReference type="WBParaSite" id="PSAMB.scaffold837size40572.g9886.t1"/>
    </source>
</evidence>
<dbReference type="AlphaFoldDB" id="A0A914XJI9"/>
<name>A0A914XJI9_9BILA</name>
<dbReference type="PRINTS" id="PR01078">
    <property type="entry name" value="AMINACHANNEL"/>
</dbReference>
<dbReference type="InterPro" id="IPR001873">
    <property type="entry name" value="ENaC"/>
</dbReference>
<evidence type="ECO:0000256" key="1">
    <source>
        <dbReference type="ARBA" id="ARBA00004141"/>
    </source>
</evidence>
<keyword evidence="3 13" id="KW-0813">Transport</keyword>
<evidence type="ECO:0000256" key="12">
    <source>
        <dbReference type="ARBA" id="ARBA00023303"/>
    </source>
</evidence>
<dbReference type="PANTHER" id="PTHR11690:SF293">
    <property type="entry name" value="ACID-SENSING ION CHANNEL 1"/>
    <property type="match status" value="1"/>
</dbReference>
<sequence length="913" mass="104698">MREALNQNDCGRDTELAYMVRSARCDQYPMAFCDYFCEHFPLPVLGYGHSRFTLGLRLCAFLVVIFAVGITGYQCANQLNQWLECPVSVATQEKYENNATMPAFLVCPANQLRMGKGSEVEWPLEFIEMHYSFDKKKYATKNSIKYNFENLSVIVDDLKNIRDNILTSNQSDYLIKRYCEIGEMIKPYFPSIAKKLTISNPAPHGKIYMSNSNNSRTFAEYRDTNEYYDDCLRAIIDRENAGIKRKTPFEKALIYCRLINPIDFNKGYDIIAFFESLDKNVYHEFVADGQPKQEMIKNCKWSNTECNITNVQTNHGLCFRIAPKDDSASEITNAGNLHAVNFVLDLYSFGTKDTTAMIYFRPHNQTEFSLTEGGIQVKPGRRTTLEISQIRQLSRVDINCGERQLEHFANYSKENCEWNEAIENVRKNCGCLPNLYPEAKMNKTAPFCSLAQEFGCARFQNQKVNSTCPNDCMTTSYDIDISTIPIDYKEITDYLPRDWSRKHACLACGYNFYYDKETSPGAIHFEYMINELFQLHLEMIQMFWWRSNEEPYLTAYLHNTTVFGDPVRYPSSSHYEEYLIGEFEILVVVNQLTGTVANETTRWYVPFSIYEAWMRLPRSLAEYFMDQPNVINFPAFATDYTHGKTNLLQLLDEMLFNLSVQLESLDKDLSTVMLNLTALVLRPGALKEPRSTLTAKNMIACMASLKEDIVKIQKNPVLPGTTSQGVLSRWVLDFQNFVEHYLKMYSSGRGYDESNLAQVETYFRSFRRHSTTEEYSYTIWNLLSDIGGALGLWIGATAITVFEMIIIFLKPVRFLHENSVISGSSSDSIKHYILSTEAPNNRPKMRAFNQGGLKVIQSDAMACQVDIREGLLFCQDMMPPTAVPKVISRAIVMLTTVACNATAIQATRLFYPP</sequence>
<evidence type="ECO:0000256" key="6">
    <source>
        <dbReference type="ARBA" id="ARBA00022989"/>
    </source>
</evidence>
<keyword evidence="8 13" id="KW-0406">Ion transport</keyword>
<keyword evidence="10" id="KW-0325">Glycoprotein</keyword>
<comment type="subcellular location">
    <subcellularLocation>
        <location evidence="1">Membrane</location>
        <topology evidence="1">Multi-pass membrane protein</topology>
    </subcellularLocation>
</comment>
<evidence type="ECO:0000256" key="13">
    <source>
        <dbReference type="RuleBase" id="RU000679"/>
    </source>
</evidence>
<reference evidence="16" key="1">
    <citation type="submission" date="2022-11" db="UniProtKB">
        <authorList>
            <consortium name="WormBaseParasite"/>
        </authorList>
    </citation>
    <scope>IDENTIFICATION</scope>
</reference>
<evidence type="ECO:0000256" key="10">
    <source>
        <dbReference type="ARBA" id="ARBA00023180"/>
    </source>
</evidence>
<keyword evidence="7" id="KW-0915">Sodium</keyword>
<evidence type="ECO:0000256" key="14">
    <source>
        <dbReference type="SAM" id="Phobius"/>
    </source>
</evidence>
<proteinExistence type="inferred from homology"/>
<evidence type="ECO:0000313" key="15">
    <source>
        <dbReference type="Proteomes" id="UP000887566"/>
    </source>
</evidence>
<feature type="transmembrane region" description="Helical" evidence="14">
    <location>
        <begin position="54"/>
        <end position="73"/>
    </location>
</feature>
<evidence type="ECO:0000256" key="11">
    <source>
        <dbReference type="ARBA" id="ARBA00023201"/>
    </source>
</evidence>
<keyword evidence="4 13" id="KW-0894">Sodium channel</keyword>
<evidence type="ECO:0000256" key="7">
    <source>
        <dbReference type="ARBA" id="ARBA00023053"/>
    </source>
</evidence>
<dbReference type="GO" id="GO:0015280">
    <property type="term" value="F:ligand-gated sodium channel activity"/>
    <property type="evidence" value="ECO:0007669"/>
    <property type="project" value="TreeGrafter"/>
</dbReference>
<dbReference type="Proteomes" id="UP000887566">
    <property type="component" value="Unplaced"/>
</dbReference>
<evidence type="ECO:0000256" key="4">
    <source>
        <dbReference type="ARBA" id="ARBA00022461"/>
    </source>
</evidence>
<evidence type="ECO:0000256" key="8">
    <source>
        <dbReference type="ARBA" id="ARBA00023065"/>
    </source>
</evidence>
<dbReference type="PANTHER" id="PTHR11690">
    <property type="entry name" value="AMILORIDE-SENSITIVE SODIUM CHANNEL-RELATED"/>
    <property type="match status" value="1"/>
</dbReference>
<dbReference type="Gene3D" id="2.60.470.10">
    <property type="entry name" value="Acid-sensing ion channels like domains"/>
    <property type="match status" value="1"/>
</dbReference>
<keyword evidence="6 14" id="KW-1133">Transmembrane helix</keyword>
<keyword evidence="11 13" id="KW-0739">Sodium transport</keyword>
<dbReference type="WBParaSite" id="PSAMB.scaffold837size40572.g9886.t1">
    <property type="protein sequence ID" value="PSAMB.scaffold837size40572.g9886.t1"/>
    <property type="gene ID" value="PSAMB.scaffold837size40572.g9886"/>
</dbReference>
<evidence type="ECO:0000256" key="3">
    <source>
        <dbReference type="ARBA" id="ARBA00022448"/>
    </source>
</evidence>
<keyword evidence="15" id="KW-1185">Reference proteome</keyword>
<keyword evidence="9 14" id="KW-0472">Membrane</keyword>
<evidence type="ECO:0000256" key="9">
    <source>
        <dbReference type="ARBA" id="ARBA00023136"/>
    </source>
</evidence>